<dbReference type="AlphaFoldDB" id="A0AAW9DTG5"/>
<dbReference type="InterPro" id="IPR002881">
    <property type="entry name" value="DUF58"/>
</dbReference>
<keyword evidence="3" id="KW-1185">Reference proteome</keyword>
<gene>
    <name evidence="2" type="ORF">SIL87_12770</name>
</gene>
<sequence length="285" mass="30216">MADRSPAATRKRVAAAEALAARLPGLLLAAQRLAAGAASGRHGRRRAGSGEQFWQYRDLRDGDAPRSIDWRRSARGERLYIREREWEAVETLVIDVDDHPGMEFASKPGRETKHDRALILALALAALALDGGERIALFGRTPSLAGPGALDRLAAGFLLPPTATPCTGRLAVIGDWLDPPEDIRASLAARGAATRGGVLVQVLDGAECDFPFHGRVLFEQPGGAAREDVARAEEVAAAYRDRIAAQRAMVAAAAEAVGLVPLFHRTDAPPGPALAAIRAALDPRG</sequence>
<name>A0AAW9DTG5_ACIAO</name>
<evidence type="ECO:0000259" key="1">
    <source>
        <dbReference type="Pfam" id="PF01882"/>
    </source>
</evidence>
<evidence type="ECO:0000313" key="3">
    <source>
        <dbReference type="Proteomes" id="UP001279553"/>
    </source>
</evidence>
<dbReference type="EMBL" id="JAWXYB010000018">
    <property type="protein sequence ID" value="MDX5931638.1"/>
    <property type="molecule type" value="Genomic_DNA"/>
</dbReference>
<dbReference type="PANTHER" id="PTHR33608:SF6">
    <property type="entry name" value="BLL2464 PROTEIN"/>
    <property type="match status" value="1"/>
</dbReference>
<dbReference type="PANTHER" id="PTHR33608">
    <property type="entry name" value="BLL2464 PROTEIN"/>
    <property type="match status" value="1"/>
</dbReference>
<comment type="caution">
    <text evidence="2">The sequence shown here is derived from an EMBL/GenBank/DDBJ whole genome shotgun (WGS) entry which is preliminary data.</text>
</comment>
<protein>
    <submittedName>
        <fullName evidence="2">DUF58 domain-containing protein</fullName>
    </submittedName>
</protein>
<evidence type="ECO:0000313" key="2">
    <source>
        <dbReference type="EMBL" id="MDX5931638.1"/>
    </source>
</evidence>
<organism evidence="2 3">
    <name type="scientific">Acidiphilium acidophilum</name>
    <name type="common">Thiobacillus acidophilus</name>
    <dbReference type="NCBI Taxonomy" id="76588"/>
    <lineage>
        <taxon>Bacteria</taxon>
        <taxon>Pseudomonadati</taxon>
        <taxon>Pseudomonadota</taxon>
        <taxon>Alphaproteobacteria</taxon>
        <taxon>Acetobacterales</taxon>
        <taxon>Acidocellaceae</taxon>
        <taxon>Acidiphilium</taxon>
    </lineage>
</organism>
<dbReference type="RefSeq" id="WP_319614538.1">
    <property type="nucleotide sequence ID" value="NZ_JAWXYB010000018.1"/>
</dbReference>
<dbReference type="Proteomes" id="UP001279553">
    <property type="component" value="Unassembled WGS sequence"/>
</dbReference>
<dbReference type="Pfam" id="PF01882">
    <property type="entry name" value="DUF58"/>
    <property type="match status" value="1"/>
</dbReference>
<feature type="domain" description="DUF58" evidence="1">
    <location>
        <begin position="55"/>
        <end position="140"/>
    </location>
</feature>
<proteinExistence type="predicted"/>
<accession>A0AAW9DTG5</accession>
<reference evidence="2 3" key="1">
    <citation type="submission" date="2023-11" db="EMBL/GenBank/DDBJ databases">
        <title>MicrobeMod: A computational toolkit for identifying prokaryotic methylation and restriction-modification with nanopore sequencing.</title>
        <authorList>
            <person name="Crits-Christoph A."/>
            <person name="Kang S.C."/>
            <person name="Lee H."/>
            <person name="Ostrov N."/>
        </authorList>
    </citation>
    <scope>NUCLEOTIDE SEQUENCE [LARGE SCALE GENOMIC DNA]</scope>
    <source>
        <strain evidence="2 3">DSMZ 700</strain>
    </source>
</reference>